<name>A0A0R2BB68_SECCO</name>
<feature type="transmembrane region" description="Helical" evidence="1">
    <location>
        <begin position="12"/>
        <end position="35"/>
    </location>
</feature>
<keyword evidence="1" id="KW-0812">Transmembrane</keyword>
<proteinExistence type="predicted"/>
<accession>A0A0R2BB68</accession>
<evidence type="ECO:0000256" key="1">
    <source>
        <dbReference type="SAM" id="Phobius"/>
    </source>
</evidence>
<gene>
    <name evidence="2" type="ORF">FC82_GL001428</name>
</gene>
<organism evidence="2 3">
    <name type="scientific">Secundilactobacillus collinoides DSM 20515 = JCM 1123</name>
    <dbReference type="NCBI Taxonomy" id="1423733"/>
    <lineage>
        <taxon>Bacteria</taxon>
        <taxon>Bacillati</taxon>
        <taxon>Bacillota</taxon>
        <taxon>Bacilli</taxon>
        <taxon>Lactobacillales</taxon>
        <taxon>Lactobacillaceae</taxon>
        <taxon>Secundilactobacillus</taxon>
    </lineage>
</organism>
<dbReference type="EMBL" id="AYYR01000024">
    <property type="protein sequence ID" value="KRM76510.1"/>
    <property type="molecule type" value="Genomic_DNA"/>
</dbReference>
<keyword evidence="1" id="KW-1133">Transmembrane helix</keyword>
<dbReference type="Proteomes" id="UP000051845">
    <property type="component" value="Unassembled WGS sequence"/>
</dbReference>
<evidence type="ECO:0000313" key="2">
    <source>
        <dbReference type="EMBL" id="KRM76510.1"/>
    </source>
</evidence>
<evidence type="ECO:0000313" key="3">
    <source>
        <dbReference type="Proteomes" id="UP000051845"/>
    </source>
</evidence>
<sequence>MRSRQARPRKRRWPKIVGGLLGLLVVLIICGVIFFPQLNNTMRATTGKDTPADKIVKNELVKKIESSKTGDSQTDAALNKAASTLQKTKMSTIMKAAKNQTEASALLDRTTGLSASESKAATTVVFHNAAYTKLRTAIANGNWVAAYKQYQTLSNNGNLSTLEGEIN</sequence>
<keyword evidence="1" id="KW-0472">Membrane</keyword>
<dbReference type="AlphaFoldDB" id="A0A0R2BB68"/>
<dbReference type="RefSeq" id="WP_153021002.1">
    <property type="nucleotide sequence ID" value="NZ_AYYR01000024.1"/>
</dbReference>
<comment type="caution">
    <text evidence="2">The sequence shown here is derived from an EMBL/GenBank/DDBJ whole genome shotgun (WGS) entry which is preliminary data.</text>
</comment>
<dbReference type="PATRIC" id="fig|1423733.4.peg.1499"/>
<protein>
    <submittedName>
        <fullName evidence="2">Uncharacterized protein</fullName>
    </submittedName>
</protein>
<reference evidence="2 3" key="1">
    <citation type="journal article" date="2015" name="Genome Announc.">
        <title>Expanding the biotechnology potential of lactobacilli through comparative genomics of 213 strains and associated genera.</title>
        <authorList>
            <person name="Sun Z."/>
            <person name="Harris H.M."/>
            <person name="McCann A."/>
            <person name="Guo C."/>
            <person name="Argimon S."/>
            <person name="Zhang W."/>
            <person name="Yang X."/>
            <person name="Jeffery I.B."/>
            <person name="Cooney J.C."/>
            <person name="Kagawa T.F."/>
            <person name="Liu W."/>
            <person name="Song Y."/>
            <person name="Salvetti E."/>
            <person name="Wrobel A."/>
            <person name="Rasinkangas P."/>
            <person name="Parkhill J."/>
            <person name="Rea M.C."/>
            <person name="O'Sullivan O."/>
            <person name="Ritari J."/>
            <person name="Douillard F.P."/>
            <person name="Paul Ross R."/>
            <person name="Yang R."/>
            <person name="Briner A.E."/>
            <person name="Felis G.E."/>
            <person name="de Vos W.M."/>
            <person name="Barrangou R."/>
            <person name="Klaenhammer T.R."/>
            <person name="Caufield P.W."/>
            <person name="Cui Y."/>
            <person name="Zhang H."/>
            <person name="O'Toole P.W."/>
        </authorList>
    </citation>
    <scope>NUCLEOTIDE SEQUENCE [LARGE SCALE GENOMIC DNA]</scope>
    <source>
        <strain evidence="2 3">DSM 20515</strain>
    </source>
</reference>